<evidence type="ECO:0000313" key="1">
    <source>
        <dbReference type="EMBL" id="MBA0710769.1"/>
    </source>
</evidence>
<evidence type="ECO:0008006" key="3">
    <source>
        <dbReference type="Google" id="ProtNLM"/>
    </source>
</evidence>
<dbReference type="AlphaFoldDB" id="A0A7J8ZHM7"/>
<reference evidence="1 2" key="1">
    <citation type="journal article" date="2019" name="Genome Biol. Evol.">
        <title>Insights into the evolution of the New World diploid cottons (Gossypium, subgenus Houzingenia) based on genome sequencing.</title>
        <authorList>
            <person name="Grover C.E."/>
            <person name="Arick M.A. 2nd"/>
            <person name="Thrash A."/>
            <person name="Conover J.L."/>
            <person name="Sanders W.S."/>
            <person name="Peterson D.G."/>
            <person name="Frelichowski J.E."/>
            <person name="Scheffler J.A."/>
            <person name="Scheffler B.E."/>
            <person name="Wendel J.F."/>
        </authorList>
    </citation>
    <scope>NUCLEOTIDE SEQUENCE [LARGE SCALE GENOMIC DNA]</scope>
    <source>
        <strain evidence="1">4</strain>
        <tissue evidence="1">Leaf</tissue>
    </source>
</reference>
<evidence type="ECO:0000313" key="2">
    <source>
        <dbReference type="Proteomes" id="UP000593574"/>
    </source>
</evidence>
<comment type="caution">
    <text evidence="1">The sequence shown here is derived from an EMBL/GenBank/DDBJ whole genome shotgun (WGS) entry which is preliminary data.</text>
</comment>
<dbReference type="Proteomes" id="UP000593574">
    <property type="component" value="Unassembled WGS sequence"/>
</dbReference>
<feature type="non-terminal residue" evidence="1">
    <location>
        <position position="103"/>
    </location>
</feature>
<gene>
    <name evidence="1" type="ORF">Golax_010036</name>
</gene>
<sequence length="103" mass="11931">MELLRSAPGMLLRGVFSGINMRIGFLDLIDDWDNVMFLTLSPREIQEAFSKTSHSTLIRCIQQLLLETNLWEFEHIPKEENVEANGITKQTFDMNEGLQRFAE</sequence>
<name>A0A7J8ZHM7_9ROSI</name>
<proteinExistence type="predicted"/>
<organism evidence="1 2">
    <name type="scientific">Gossypium laxum</name>
    <dbReference type="NCBI Taxonomy" id="34288"/>
    <lineage>
        <taxon>Eukaryota</taxon>
        <taxon>Viridiplantae</taxon>
        <taxon>Streptophyta</taxon>
        <taxon>Embryophyta</taxon>
        <taxon>Tracheophyta</taxon>
        <taxon>Spermatophyta</taxon>
        <taxon>Magnoliopsida</taxon>
        <taxon>eudicotyledons</taxon>
        <taxon>Gunneridae</taxon>
        <taxon>Pentapetalae</taxon>
        <taxon>rosids</taxon>
        <taxon>malvids</taxon>
        <taxon>Malvales</taxon>
        <taxon>Malvaceae</taxon>
        <taxon>Malvoideae</taxon>
        <taxon>Gossypium</taxon>
    </lineage>
</organism>
<accession>A0A7J8ZHM7</accession>
<keyword evidence="2" id="KW-1185">Reference proteome</keyword>
<dbReference type="EMBL" id="JABEZV010000005">
    <property type="protein sequence ID" value="MBA0710769.1"/>
    <property type="molecule type" value="Genomic_DNA"/>
</dbReference>
<protein>
    <recommendedName>
        <fullName evidence="3">RNase H type-1 domain-containing protein</fullName>
    </recommendedName>
</protein>